<keyword evidence="1" id="KW-0812">Transmembrane</keyword>
<feature type="transmembrane region" description="Helical" evidence="1">
    <location>
        <begin position="75"/>
        <end position="95"/>
    </location>
</feature>
<reference evidence="2 3" key="1">
    <citation type="submission" date="2019-11" db="EMBL/GenBank/DDBJ databases">
        <title>Gracilibacillus salitolerans sp. nov., a moderate halophile isolated from a saline soil in northwest China.</title>
        <authorList>
            <person name="Gan L."/>
        </authorList>
    </citation>
    <scope>NUCLEOTIDE SEQUENCE [LARGE SCALE GENOMIC DNA]</scope>
    <source>
        <strain evidence="2 3">SCU50</strain>
    </source>
</reference>
<dbReference type="KEGG" id="grc:GI584_18165"/>
<name>A0A5Q2TSV0_9BACI</name>
<accession>A0A5Q2TSV0</accession>
<gene>
    <name evidence="2" type="ORF">GI584_18165</name>
</gene>
<feature type="transmembrane region" description="Helical" evidence="1">
    <location>
        <begin position="12"/>
        <end position="38"/>
    </location>
</feature>
<protein>
    <submittedName>
        <fullName evidence="2">DUF2975 domain-containing protein</fullName>
    </submittedName>
</protein>
<organism evidence="2 3">
    <name type="scientific">Gracilibacillus salitolerans</name>
    <dbReference type="NCBI Taxonomy" id="2663022"/>
    <lineage>
        <taxon>Bacteria</taxon>
        <taxon>Bacillati</taxon>
        <taxon>Bacillota</taxon>
        <taxon>Bacilli</taxon>
        <taxon>Bacillales</taxon>
        <taxon>Bacillaceae</taxon>
        <taxon>Gracilibacillus</taxon>
    </lineage>
</organism>
<sequence>MNSKLLFKVAYLICRVLFILIIPIALYGVLYHIAYIFFPNSSFAASFGNFEPIYSYLTIEFERQPDIFMQADLRILSFISEVSLFILVLGILRMVDKLFQNVYKNSLFMKENVNLFYRIGILILSLGTIFFYIDGLIFDKTIEGLNITNASIEFSNLSYIDTIISGIAFLLIGAALKVAVKAVEENKYTI</sequence>
<evidence type="ECO:0000313" key="2">
    <source>
        <dbReference type="EMBL" id="QGH35858.1"/>
    </source>
</evidence>
<keyword evidence="1" id="KW-0472">Membrane</keyword>
<feature type="transmembrane region" description="Helical" evidence="1">
    <location>
        <begin position="115"/>
        <end position="138"/>
    </location>
</feature>
<keyword evidence="1" id="KW-1133">Transmembrane helix</keyword>
<dbReference type="RefSeq" id="WP_153792100.1">
    <property type="nucleotide sequence ID" value="NZ_CP045915.1"/>
</dbReference>
<evidence type="ECO:0000313" key="3">
    <source>
        <dbReference type="Proteomes" id="UP000339690"/>
    </source>
</evidence>
<proteinExistence type="predicted"/>
<keyword evidence="3" id="KW-1185">Reference proteome</keyword>
<dbReference type="AlphaFoldDB" id="A0A5Q2TSV0"/>
<dbReference type="Proteomes" id="UP000339690">
    <property type="component" value="Chromosome"/>
</dbReference>
<evidence type="ECO:0000256" key="1">
    <source>
        <dbReference type="SAM" id="Phobius"/>
    </source>
</evidence>
<feature type="transmembrane region" description="Helical" evidence="1">
    <location>
        <begin position="158"/>
        <end position="180"/>
    </location>
</feature>
<dbReference type="EMBL" id="CP045915">
    <property type="protein sequence ID" value="QGH35858.1"/>
    <property type="molecule type" value="Genomic_DNA"/>
</dbReference>